<protein>
    <submittedName>
        <fullName evidence="2">Uncharacterized protein</fullName>
    </submittedName>
</protein>
<dbReference type="Proteomes" id="UP000182725">
    <property type="component" value="Unassembled WGS sequence"/>
</dbReference>
<proteinExistence type="predicted"/>
<keyword evidence="1" id="KW-1133">Transmembrane helix</keyword>
<dbReference type="AlphaFoldDB" id="A0A1H5DSD7"/>
<gene>
    <name evidence="2" type="ORF">SAMN04489740_0053</name>
</gene>
<keyword evidence="1" id="KW-0812">Transmembrane</keyword>
<sequence>MVALVIIALIAGALGALSWAVDKHRQTFGALLPAGAAVTAALLVWIVTMAVGLDNDPATAWIPWILSIVVGGAAAWATAGFVGRTRHQQHVARTNAILQIH</sequence>
<name>A0A1H5DSD7_9MICC</name>
<reference evidence="2 3" key="1">
    <citation type="submission" date="2016-10" db="EMBL/GenBank/DDBJ databases">
        <authorList>
            <person name="de Groot N.N."/>
        </authorList>
    </citation>
    <scope>NUCLEOTIDE SEQUENCE [LARGE SCALE GENOMIC DNA]</scope>
    <source>
        <strain evidence="2 3">DSM 22274</strain>
    </source>
</reference>
<dbReference type="RefSeq" id="WP_074709496.1">
    <property type="nucleotide sequence ID" value="NZ_FNTV01000001.1"/>
</dbReference>
<accession>A0A1H5DSD7</accession>
<evidence type="ECO:0000313" key="2">
    <source>
        <dbReference type="EMBL" id="SED81779.1"/>
    </source>
</evidence>
<organism evidence="2 3">
    <name type="scientific">Arthrobacter alpinus</name>
    <dbReference type="NCBI Taxonomy" id="656366"/>
    <lineage>
        <taxon>Bacteria</taxon>
        <taxon>Bacillati</taxon>
        <taxon>Actinomycetota</taxon>
        <taxon>Actinomycetes</taxon>
        <taxon>Micrococcales</taxon>
        <taxon>Micrococcaceae</taxon>
        <taxon>Arthrobacter</taxon>
    </lineage>
</organism>
<feature type="transmembrane region" description="Helical" evidence="1">
    <location>
        <begin position="60"/>
        <end position="83"/>
    </location>
</feature>
<feature type="transmembrane region" description="Helical" evidence="1">
    <location>
        <begin position="30"/>
        <end position="53"/>
    </location>
</feature>
<keyword evidence="1" id="KW-0472">Membrane</keyword>
<dbReference type="EMBL" id="FNTV01000001">
    <property type="protein sequence ID" value="SED81779.1"/>
    <property type="molecule type" value="Genomic_DNA"/>
</dbReference>
<evidence type="ECO:0000313" key="3">
    <source>
        <dbReference type="Proteomes" id="UP000182725"/>
    </source>
</evidence>
<evidence type="ECO:0000256" key="1">
    <source>
        <dbReference type="SAM" id="Phobius"/>
    </source>
</evidence>